<dbReference type="EC" id="1.-.-.-" evidence="2"/>
<dbReference type="Gene3D" id="3.90.180.10">
    <property type="entry name" value="Medium-chain alcohol dehydrogenases, catalytic domain"/>
    <property type="match status" value="1"/>
</dbReference>
<dbReference type="SUPFAM" id="SSF51735">
    <property type="entry name" value="NAD(P)-binding Rossmann-fold domains"/>
    <property type="match status" value="1"/>
</dbReference>
<feature type="domain" description="Enoyl reductase (ER)" evidence="1">
    <location>
        <begin position="36"/>
        <end position="354"/>
    </location>
</feature>
<dbReference type="InterPro" id="IPR013154">
    <property type="entry name" value="ADH-like_N"/>
</dbReference>
<keyword evidence="3" id="KW-1185">Reference proteome</keyword>
<dbReference type="SUPFAM" id="SSF50129">
    <property type="entry name" value="GroES-like"/>
    <property type="match status" value="1"/>
</dbReference>
<evidence type="ECO:0000313" key="2">
    <source>
        <dbReference type="EMBL" id="WPF24867.1"/>
    </source>
</evidence>
<gene>
    <name evidence="2" type="ORF">Q0N40_10190</name>
</gene>
<protein>
    <submittedName>
        <fullName evidence="2">NADP-dependent oxidoreductase</fullName>
        <ecNumber evidence="2">1.-.-.-</ecNumber>
    </submittedName>
</protein>
<dbReference type="CDD" id="cd05289">
    <property type="entry name" value="MDR_like_2"/>
    <property type="match status" value="1"/>
</dbReference>
<dbReference type="EMBL" id="CP137757">
    <property type="protein sequence ID" value="WPF24867.1"/>
    <property type="molecule type" value="Genomic_DNA"/>
</dbReference>
<dbReference type="Proteomes" id="UP001174314">
    <property type="component" value="Chromosome"/>
</dbReference>
<dbReference type="Gene3D" id="3.40.50.720">
    <property type="entry name" value="NAD(P)-binding Rossmann-like Domain"/>
    <property type="match status" value="1"/>
</dbReference>
<dbReference type="AlphaFoldDB" id="A0AAU0PZD6"/>
<name>A0AAU0PZD6_9CORY</name>
<sequence length="359" mass="38384">MNDSVNNSHISDADIPASDIPESDVMHDVWVATGYGKQLTLKDMPVPQPDPHDVVISVRAASLNPVDQKILDGKMRALLSFDFPLIPGSDGAGVVCQVGSEVTLFKPGDRVFFRSQSDRLGAFTPFFATHEDTVALAPQGMSFTDAASLPLVGLTAWQALTEKAELKPGDRVLIHAGSGGVGSLAVQMAHHLGAFVIATASGKNADFVRSLGADEVIDYRTQRFEEHVSDLDVVFDPIGGPQLKRSISVTKPGGIVVGISTDPTPQLAKEQELNPVLRLLFGAISLSTRRAAEKAGVRYEFLLMHPSGNQLTHLAKLCEDGVLKPVVGRTINYADIPHELENLSGNGVRGKVVVDIQGE</sequence>
<dbReference type="PANTHER" id="PTHR11695">
    <property type="entry name" value="ALCOHOL DEHYDROGENASE RELATED"/>
    <property type="match status" value="1"/>
</dbReference>
<dbReference type="RefSeq" id="WP_221923903.1">
    <property type="nucleotide sequence ID" value="NZ_CP137757.1"/>
</dbReference>
<accession>A0AAU0PZD6</accession>
<dbReference type="InterPro" id="IPR050700">
    <property type="entry name" value="YIM1/Zinc_Alcohol_DH_Fams"/>
</dbReference>
<dbReference type="Pfam" id="PF08240">
    <property type="entry name" value="ADH_N"/>
    <property type="match status" value="1"/>
</dbReference>
<evidence type="ECO:0000313" key="3">
    <source>
        <dbReference type="Proteomes" id="UP001174314"/>
    </source>
</evidence>
<dbReference type="GO" id="GO:0016491">
    <property type="term" value="F:oxidoreductase activity"/>
    <property type="evidence" value="ECO:0007669"/>
    <property type="project" value="UniProtKB-KW"/>
</dbReference>
<proteinExistence type="predicted"/>
<dbReference type="PANTHER" id="PTHR11695:SF294">
    <property type="entry name" value="RETICULON-4-INTERACTING PROTEIN 1, MITOCHONDRIAL"/>
    <property type="match status" value="1"/>
</dbReference>
<dbReference type="SMART" id="SM00829">
    <property type="entry name" value="PKS_ER"/>
    <property type="match status" value="1"/>
</dbReference>
<dbReference type="InterPro" id="IPR036291">
    <property type="entry name" value="NAD(P)-bd_dom_sf"/>
</dbReference>
<dbReference type="InterPro" id="IPR011032">
    <property type="entry name" value="GroES-like_sf"/>
</dbReference>
<reference evidence="2 3" key="1">
    <citation type="submission" date="2023-10" db="EMBL/GenBank/DDBJ databases">
        <title>complete genome sequence of Corynebacterium pseudokroppenstedtii P15-C1.</title>
        <authorList>
            <person name="Bruggemann H."/>
            <person name="Poehlein A."/>
        </authorList>
    </citation>
    <scope>NUCLEOTIDE SEQUENCE [LARGE SCALE GENOMIC DNA]</scope>
    <source>
        <strain evidence="2 3">P15_C1</strain>
    </source>
</reference>
<organism evidence="2 3">
    <name type="scientific">Corynebacterium pseudokroppenstedtii</name>
    <dbReference type="NCBI Taxonomy" id="2804917"/>
    <lineage>
        <taxon>Bacteria</taxon>
        <taxon>Bacillati</taxon>
        <taxon>Actinomycetota</taxon>
        <taxon>Actinomycetes</taxon>
        <taxon>Mycobacteriales</taxon>
        <taxon>Corynebacteriaceae</taxon>
        <taxon>Corynebacterium</taxon>
    </lineage>
</organism>
<keyword evidence="2" id="KW-0560">Oxidoreductase</keyword>
<dbReference type="Pfam" id="PF13602">
    <property type="entry name" value="ADH_zinc_N_2"/>
    <property type="match status" value="1"/>
</dbReference>
<dbReference type="InterPro" id="IPR020843">
    <property type="entry name" value="ER"/>
</dbReference>
<evidence type="ECO:0000259" key="1">
    <source>
        <dbReference type="SMART" id="SM00829"/>
    </source>
</evidence>
<dbReference type="KEGG" id="cpsk:Q0N40_10190"/>